<dbReference type="Proteomes" id="UP000295484">
    <property type="component" value="Unassembled WGS sequence"/>
</dbReference>
<evidence type="ECO:0000313" key="2">
    <source>
        <dbReference type="EMBL" id="TDX29701.1"/>
    </source>
</evidence>
<evidence type="ECO:0000313" key="3">
    <source>
        <dbReference type="Proteomes" id="UP000295484"/>
    </source>
</evidence>
<proteinExistence type="predicted"/>
<evidence type="ECO:0000256" key="1">
    <source>
        <dbReference type="SAM" id="MobiDB-lite"/>
    </source>
</evidence>
<comment type="caution">
    <text evidence="2">The sequence shown here is derived from an EMBL/GenBank/DDBJ whole genome shotgun (WGS) entry which is preliminary data.</text>
</comment>
<protein>
    <submittedName>
        <fullName evidence="2">Uncharacterized protein</fullName>
    </submittedName>
</protein>
<dbReference type="AlphaFoldDB" id="A0A4R8FSU0"/>
<organism evidence="2 3">
    <name type="scientific">Rhodovulum visakhapatnamense</name>
    <dbReference type="NCBI Taxonomy" id="364297"/>
    <lineage>
        <taxon>Bacteria</taxon>
        <taxon>Pseudomonadati</taxon>
        <taxon>Pseudomonadota</taxon>
        <taxon>Alphaproteobacteria</taxon>
        <taxon>Rhodobacterales</taxon>
        <taxon>Paracoccaceae</taxon>
        <taxon>Rhodovulum</taxon>
    </lineage>
</organism>
<reference evidence="2 3" key="1">
    <citation type="submission" date="2019-03" db="EMBL/GenBank/DDBJ databases">
        <title>Genomic Encyclopedia of Type Strains, Phase IV (KMG-IV): sequencing the most valuable type-strain genomes for metagenomic binning, comparative biology and taxonomic classification.</title>
        <authorList>
            <person name="Goeker M."/>
        </authorList>
    </citation>
    <scope>NUCLEOTIDE SEQUENCE [LARGE SCALE GENOMIC DNA]</scope>
    <source>
        <strain evidence="2 3">JA181</strain>
    </source>
</reference>
<gene>
    <name evidence="2" type="ORF">EV657_108121</name>
</gene>
<accession>A0A4R8FSU0</accession>
<sequence>MAGSLEKMVASHPQAEAAETERARDLDTIQSGGVFAGRTPELPT</sequence>
<name>A0A4R8FSU0_9RHOB</name>
<dbReference type="EMBL" id="SOEB01000008">
    <property type="protein sequence ID" value="TDX29701.1"/>
    <property type="molecule type" value="Genomic_DNA"/>
</dbReference>
<feature type="region of interest" description="Disordered" evidence="1">
    <location>
        <begin position="1"/>
        <end position="44"/>
    </location>
</feature>